<keyword evidence="3 8" id="KW-1134">Transmembrane beta strand</keyword>
<name>A0A4V5NTZ3_9GAMM</name>
<evidence type="ECO:0000256" key="2">
    <source>
        <dbReference type="ARBA" id="ARBA00022448"/>
    </source>
</evidence>
<comment type="similarity">
    <text evidence="8 9">Belongs to the TonB-dependent receptor family.</text>
</comment>
<dbReference type="EMBL" id="SWDB01000033">
    <property type="protein sequence ID" value="TKB43834.1"/>
    <property type="molecule type" value="Genomic_DNA"/>
</dbReference>
<evidence type="ECO:0000256" key="3">
    <source>
        <dbReference type="ARBA" id="ARBA00022452"/>
    </source>
</evidence>
<evidence type="ECO:0000259" key="12">
    <source>
        <dbReference type="Pfam" id="PF07715"/>
    </source>
</evidence>
<comment type="caution">
    <text evidence="13">The sequence shown here is derived from an EMBL/GenBank/DDBJ whole genome shotgun (WGS) entry which is preliminary data.</text>
</comment>
<dbReference type="AlphaFoldDB" id="A0A4V5NTZ3"/>
<keyword evidence="2 8" id="KW-0813">Transport</keyword>
<sequence length="938" mass="103051">MFKRNLINSAVVASLALSAQQVIAAEDAVNDNNEADQIEIIEVTGIRGSLNKAMNMKRFNTQIVDSIVAEDIGKFPDNNVVEALQRVTGVQVTGRGGGEVSTVSIRGLNDVHTTVNGRDVFTGAGRAVALQDIPASLLSTVTVYKTRSASQVERGIAGSINIETHRPFNFDGSKVVLAGRGIYADQSEELDPNISMLASNRWDTDLGEVGALFNVSYVQTNYRDDDLVAGAAFPFFTANPPSDHQPYKIMNFGSALSYWQPGLTNGLPSAAGSTLSVDGDDIEYLLARDAVFGRVYEAKRERPAFNVSLQWAPRDDLELLAEAFYTGYRNEQQTTMWFTNTFEEDGNHGNLQIDTPLVFEGTNVVKERQVYAPNGFQSGDGSTGKTDSYLFAFGANWSATDDLTVKSEILYQQSDFETEFFAMRFDRKAYGLDVDFNDNNGMPGISFWDDPATSIDESDMSEAANWNSGTVYDNGGGNDGDALTFTVDADWVLRNGFIDTVKFGAKYEKRGAESYTREQSATSVMPLADMAQALADAGASGDGSGFIYQVNDYMDGRADVFDNYITANGLYLINNADAVRQVYGYERDATQTTFDIEETSYALYATAQYALGESISGEIGVRYVDYSQDMQFWDLAGNYDTASGGASEVLPSFVMSWNVTDDLVARAAYTETLRMPEFGQLNALQFWQDPLTDGVSYGTGTGGNPDLQPTHSKNYDLSLEWYFAEGSSLYGALFKRDIDGLVIGGSKVVRRVGDDEVERDYILGAPVNASDGELSGIEVGFLYFPTNLPGALDGLGLQASYTELDSKQTTSDFNEDGSVAAVVKSKMSGVSDSSYSVVGIYEKEQFDVRLSYVWREEFFQGNEASFFANPLQFWSRPEQSLDFQFSFDATENLVLTFDATNILDDVYRNYYGEGNDNLFNFGNAIYSRTFALGARYSF</sequence>
<keyword evidence="13" id="KW-0675">Receptor</keyword>
<evidence type="ECO:0000256" key="6">
    <source>
        <dbReference type="ARBA" id="ARBA00023136"/>
    </source>
</evidence>
<evidence type="ECO:0000256" key="1">
    <source>
        <dbReference type="ARBA" id="ARBA00004571"/>
    </source>
</evidence>
<feature type="signal peptide" evidence="10">
    <location>
        <begin position="1"/>
        <end position="24"/>
    </location>
</feature>
<evidence type="ECO:0000256" key="7">
    <source>
        <dbReference type="ARBA" id="ARBA00023237"/>
    </source>
</evidence>
<dbReference type="InterPro" id="IPR010104">
    <property type="entry name" value="TonB_rcpt_bac"/>
</dbReference>
<dbReference type="Pfam" id="PF07715">
    <property type="entry name" value="Plug"/>
    <property type="match status" value="1"/>
</dbReference>
<keyword evidence="14" id="KW-1185">Reference proteome</keyword>
<evidence type="ECO:0000256" key="4">
    <source>
        <dbReference type="ARBA" id="ARBA00022692"/>
    </source>
</evidence>
<protein>
    <submittedName>
        <fullName evidence="13">TonB-dependent receptor</fullName>
    </submittedName>
</protein>
<evidence type="ECO:0000256" key="10">
    <source>
        <dbReference type="SAM" id="SignalP"/>
    </source>
</evidence>
<organism evidence="13 14">
    <name type="scientific">Thalassotalea mangrovi</name>
    <dbReference type="NCBI Taxonomy" id="2572245"/>
    <lineage>
        <taxon>Bacteria</taxon>
        <taxon>Pseudomonadati</taxon>
        <taxon>Pseudomonadota</taxon>
        <taxon>Gammaproteobacteria</taxon>
        <taxon>Alteromonadales</taxon>
        <taxon>Colwelliaceae</taxon>
        <taxon>Thalassotalea</taxon>
    </lineage>
</organism>
<evidence type="ECO:0000259" key="11">
    <source>
        <dbReference type="Pfam" id="PF00593"/>
    </source>
</evidence>
<dbReference type="InterPro" id="IPR036942">
    <property type="entry name" value="Beta-barrel_TonB_sf"/>
</dbReference>
<dbReference type="OrthoDB" id="8727862at2"/>
<dbReference type="Gene3D" id="2.170.130.10">
    <property type="entry name" value="TonB-dependent receptor, plug domain"/>
    <property type="match status" value="1"/>
</dbReference>
<dbReference type="SUPFAM" id="SSF56935">
    <property type="entry name" value="Porins"/>
    <property type="match status" value="1"/>
</dbReference>
<proteinExistence type="inferred from homology"/>
<dbReference type="InterPro" id="IPR039426">
    <property type="entry name" value="TonB-dep_rcpt-like"/>
</dbReference>
<dbReference type="PANTHER" id="PTHR40980:SF3">
    <property type="entry name" value="TONB-DEPENDENT RECEPTOR-LIKE BETA-BARREL DOMAIN-CONTAINING PROTEIN"/>
    <property type="match status" value="1"/>
</dbReference>
<reference evidence="13 14" key="1">
    <citation type="submission" date="2019-04" db="EMBL/GenBank/DDBJ databases">
        <title>Thalassotalea guangxiensis sp. nov., isolated from sediment of the coastal wetland.</title>
        <authorList>
            <person name="Zheng S."/>
            <person name="Zhang D."/>
        </authorList>
    </citation>
    <scope>NUCLEOTIDE SEQUENCE [LARGE SCALE GENOMIC DNA]</scope>
    <source>
        <strain evidence="13 14">ZS-4</strain>
    </source>
</reference>
<evidence type="ECO:0000256" key="5">
    <source>
        <dbReference type="ARBA" id="ARBA00023077"/>
    </source>
</evidence>
<dbReference type="Pfam" id="PF00593">
    <property type="entry name" value="TonB_dep_Rec_b-barrel"/>
    <property type="match status" value="1"/>
</dbReference>
<feature type="domain" description="TonB-dependent receptor-like beta-barrel" evidence="11">
    <location>
        <begin position="439"/>
        <end position="902"/>
    </location>
</feature>
<dbReference type="InterPro" id="IPR037066">
    <property type="entry name" value="Plug_dom_sf"/>
</dbReference>
<keyword evidence="5 9" id="KW-0798">TonB box</keyword>
<evidence type="ECO:0000256" key="9">
    <source>
        <dbReference type="RuleBase" id="RU003357"/>
    </source>
</evidence>
<evidence type="ECO:0000313" key="14">
    <source>
        <dbReference type="Proteomes" id="UP000307999"/>
    </source>
</evidence>
<comment type="subcellular location">
    <subcellularLocation>
        <location evidence="1 8">Cell outer membrane</location>
        <topology evidence="1 8">Multi-pass membrane protein</topology>
    </subcellularLocation>
</comment>
<dbReference type="PROSITE" id="PS52016">
    <property type="entry name" value="TONB_DEPENDENT_REC_3"/>
    <property type="match status" value="1"/>
</dbReference>
<dbReference type="NCBIfam" id="TIGR01782">
    <property type="entry name" value="TonB-Xanth-Caul"/>
    <property type="match status" value="1"/>
</dbReference>
<gene>
    <name evidence="13" type="ORF">E8M12_13800</name>
</gene>
<dbReference type="PANTHER" id="PTHR40980">
    <property type="entry name" value="PLUG DOMAIN-CONTAINING PROTEIN"/>
    <property type="match status" value="1"/>
</dbReference>
<dbReference type="RefSeq" id="WP_136736847.1">
    <property type="nucleotide sequence ID" value="NZ_SWDB01000033.1"/>
</dbReference>
<feature type="chain" id="PRO_5020487345" evidence="10">
    <location>
        <begin position="25"/>
        <end position="938"/>
    </location>
</feature>
<keyword evidence="4 8" id="KW-0812">Transmembrane</keyword>
<evidence type="ECO:0000313" key="13">
    <source>
        <dbReference type="EMBL" id="TKB43834.1"/>
    </source>
</evidence>
<keyword evidence="10" id="KW-0732">Signal</keyword>
<feature type="domain" description="TonB-dependent receptor plug" evidence="12">
    <location>
        <begin position="60"/>
        <end position="158"/>
    </location>
</feature>
<evidence type="ECO:0000256" key="8">
    <source>
        <dbReference type="PROSITE-ProRule" id="PRU01360"/>
    </source>
</evidence>
<dbReference type="GO" id="GO:0009279">
    <property type="term" value="C:cell outer membrane"/>
    <property type="evidence" value="ECO:0007669"/>
    <property type="project" value="UniProtKB-SubCell"/>
</dbReference>
<dbReference type="InterPro" id="IPR012910">
    <property type="entry name" value="Plug_dom"/>
</dbReference>
<keyword evidence="6 8" id="KW-0472">Membrane</keyword>
<accession>A0A4V5NTZ3</accession>
<dbReference type="Proteomes" id="UP000307999">
    <property type="component" value="Unassembled WGS sequence"/>
</dbReference>
<keyword evidence="7 8" id="KW-0998">Cell outer membrane</keyword>
<dbReference type="InterPro" id="IPR000531">
    <property type="entry name" value="Beta-barrel_TonB"/>
</dbReference>
<dbReference type="Gene3D" id="2.40.170.20">
    <property type="entry name" value="TonB-dependent receptor, beta-barrel domain"/>
    <property type="match status" value="1"/>
</dbReference>